<dbReference type="GO" id="GO:0061630">
    <property type="term" value="F:ubiquitin protein ligase activity"/>
    <property type="evidence" value="ECO:0007669"/>
    <property type="project" value="UniProtKB-ARBA"/>
</dbReference>
<evidence type="ECO:0000256" key="1">
    <source>
        <dbReference type="ARBA" id="ARBA00004123"/>
    </source>
</evidence>
<dbReference type="GO" id="GO:0016567">
    <property type="term" value="P:protein ubiquitination"/>
    <property type="evidence" value="ECO:0007669"/>
    <property type="project" value="TreeGrafter"/>
</dbReference>
<dbReference type="PROSITE" id="PS50089">
    <property type="entry name" value="ZF_RING_2"/>
    <property type="match status" value="1"/>
</dbReference>
<keyword evidence="4 11" id="KW-0863">Zinc-finger</keyword>
<feature type="compositionally biased region" description="Low complexity" evidence="13">
    <location>
        <begin position="1408"/>
        <end position="1438"/>
    </location>
</feature>
<dbReference type="GO" id="GO:0030015">
    <property type="term" value="C:CCR4-NOT core complex"/>
    <property type="evidence" value="ECO:0007669"/>
    <property type="project" value="UniProtKB-ARBA"/>
</dbReference>
<dbReference type="GO" id="GO:0000956">
    <property type="term" value="P:nuclear-transcribed mRNA catabolic process"/>
    <property type="evidence" value="ECO:0007669"/>
    <property type="project" value="UniProtKB-ARBA"/>
</dbReference>
<feature type="compositionally biased region" description="Low complexity" evidence="13">
    <location>
        <begin position="362"/>
        <end position="374"/>
    </location>
</feature>
<evidence type="ECO:0000256" key="5">
    <source>
        <dbReference type="ARBA" id="ARBA00022833"/>
    </source>
</evidence>
<evidence type="ECO:0000256" key="2">
    <source>
        <dbReference type="ARBA" id="ARBA00022491"/>
    </source>
</evidence>
<evidence type="ECO:0000256" key="11">
    <source>
        <dbReference type="PROSITE-ProRule" id="PRU00175"/>
    </source>
</evidence>
<feature type="compositionally biased region" description="Polar residues" evidence="13">
    <location>
        <begin position="304"/>
        <end position="321"/>
    </location>
</feature>
<feature type="compositionally biased region" description="Polar residues" evidence="13">
    <location>
        <begin position="513"/>
        <end position="539"/>
    </location>
</feature>
<feature type="compositionally biased region" description="Basic and acidic residues" evidence="13">
    <location>
        <begin position="940"/>
        <end position="951"/>
    </location>
</feature>
<dbReference type="GO" id="GO:0005634">
    <property type="term" value="C:nucleus"/>
    <property type="evidence" value="ECO:0007669"/>
    <property type="project" value="UniProtKB-SubCell"/>
</dbReference>
<dbReference type="OMA" id="CLITPRG"/>
<dbReference type="Gene3D" id="3.30.40.10">
    <property type="entry name" value="Zinc/RING finger domain, C3HC4 (zinc finger)"/>
    <property type="match status" value="1"/>
</dbReference>
<feature type="compositionally biased region" description="Basic and acidic residues" evidence="13">
    <location>
        <begin position="1183"/>
        <end position="1194"/>
    </location>
</feature>
<keyword evidence="9" id="KW-0804">Transcription</keyword>
<dbReference type="EMBL" id="DS990643">
    <property type="protein sequence ID" value="EGC49361.1"/>
    <property type="molecule type" value="Genomic_DNA"/>
</dbReference>
<dbReference type="InterPro" id="IPR035979">
    <property type="entry name" value="RBD_domain_sf"/>
</dbReference>
<reference evidence="16" key="1">
    <citation type="submission" date="2008-07" db="EMBL/GenBank/DDBJ databases">
        <title>Annotation of Ajellomyces capsulatus strain H88.</title>
        <authorList>
            <person name="Champion M."/>
            <person name="Cuomo C."/>
            <person name="Ma L.-J."/>
            <person name="Henn M.R."/>
            <person name="Sil A."/>
            <person name="Goldman B."/>
            <person name="Young S.K."/>
            <person name="Kodira C.D."/>
            <person name="Zeng Q."/>
            <person name="Koehrsen M."/>
            <person name="Alvarado L."/>
            <person name="Berlin A."/>
            <person name="Borenstein D."/>
            <person name="Chen Z."/>
            <person name="Engels R."/>
            <person name="Freedman E."/>
            <person name="Gellesch M."/>
            <person name="Goldberg J."/>
            <person name="Griggs A."/>
            <person name="Gujja S."/>
            <person name="Heiman D."/>
            <person name="Hepburn T."/>
            <person name="Howarth C."/>
            <person name="Jen D."/>
            <person name="Larson L."/>
            <person name="Lewis B."/>
            <person name="Mehta T."/>
            <person name="Park D."/>
            <person name="Pearson M."/>
            <person name="Roberts A."/>
            <person name="Saif S."/>
            <person name="Shea T."/>
            <person name="Shenoy N."/>
            <person name="Sisk P."/>
            <person name="Stolte C."/>
            <person name="Sykes S."/>
            <person name="Walk T."/>
            <person name="White J."/>
            <person name="Yandava C."/>
            <person name="Klein B."/>
            <person name="McEwen J.G."/>
            <person name="Puccia R."/>
            <person name="Goldman G.H."/>
            <person name="Felipe M.S."/>
            <person name="Nino-Vega G."/>
            <person name="San-Blas G."/>
            <person name="Taylor J."/>
            <person name="Mendoza L."/>
            <person name="Galagan J."/>
            <person name="Nusbaum C."/>
            <person name="Birren B."/>
        </authorList>
    </citation>
    <scope>NUCLEOTIDE SEQUENCE [LARGE SCALE GENOMIC DNA]</scope>
    <source>
        <strain evidence="16">H88</strain>
    </source>
</reference>
<feature type="domain" description="RING-type" evidence="14">
    <location>
        <begin position="18"/>
        <end position="62"/>
    </location>
</feature>
<evidence type="ECO:0000259" key="14">
    <source>
        <dbReference type="PROSITE" id="PS50089"/>
    </source>
</evidence>
<feature type="compositionally biased region" description="Polar residues" evidence="13">
    <location>
        <begin position="989"/>
        <end position="1025"/>
    </location>
</feature>
<dbReference type="Gene3D" id="3.30.70.330">
    <property type="match status" value="1"/>
</dbReference>
<evidence type="ECO:0000256" key="6">
    <source>
        <dbReference type="ARBA" id="ARBA00022884"/>
    </source>
</evidence>
<feature type="compositionally biased region" description="Basic and acidic residues" evidence="13">
    <location>
        <begin position="1100"/>
        <end position="1110"/>
    </location>
</feature>
<feature type="compositionally biased region" description="Polar residues" evidence="13">
    <location>
        <begin position="1042"/>
        <end position="1056"/>
    </location>
</feature>
<feature type="compositionally biased region" description="Polar residues" evidence="13">
    <location>
        <begin position="1439"/>
        <end position="1454"/>
    </location>
</feature>
<dbReference type="SMART" id="SM00361">
    <property type="entry name" value="RRM_1"/>
    <property type="match status" value="1"/>
</dbReference>
<dbReference type="InterPro" id="IPR039780">
    <property type="entry name" value="Mot2"/>
</dbReference>
<dbReference type="InterPro" id="IPR003954">
    <property type="entry name" value="RRM_euk-type"/>
</dbReference>
<keyword evidence="8 12" id="KW-0175">Coiled coil</keyword>
<comment type="subcellular location">
    <subcellularLocation>
        <location evidence="1">Nucleus</location>
    </subcellularLocation>
</comment>
<dbReference type="InterPro" id="IPR013083">
    <property type="entry name" value="Znf_RING/FYVE/PHD"/>
</dbReference>
<feature type="compositionally biased region" description="Basic and acidic residues" evidence="13">
    <location>
        <begin position="960"/>
        <end position="970"/>
    </location>
</feature>
<dbReference type="GO" id="GO:0010557">
    <property type="term" value="P:positive regulation of macromolecule biosynthetic process"/>
    <property type="evidence" value="ECO:0007669"/>
    <property type="project" value="UniProtKB-ARBA"/>
</dbReference>
<accession>F0UTY4</accession>
<protein>
    <submittedName>
        <fullName evidence="15">CCR4-NOT core complex subunit Not4</fullName>
    </submittedName>
</protein>
<dbReference type="OrthoDB" id="1923159at2759"/>
<feature type="region of interest" description="Disordered" evidence="13">
    <location>
        <begin position="452"/>
        <end position="473"/>
    </location>
</feature>
<evidence type="ECO:0000256" key="8">
    <source>
        <dbReference type="ARBA" id="ARBA00023054"/>
    </source>
</evidence>
<evidence type="ECO:0000256" key="12">
    <source>
        <dbReference type="SAM" id="Coils"/>
    </source>
</evidence>
<dbReference type="VEuPathDB" id="FungiDB:I7I53_12095"/>
<feature type="region of interest" description="Disordered" evidence="13">
    <location>
        <begin position="819"/>
        <end position="848"/>
    </location>
</feature>
<feature type="region of interest" description="Disordered" evidence="13">
    <location>
        <begin position="1393"/>
        <end position="1456"/>
    </location>
</feature>
<organism evidence="16">
    <name type="scientific">Ajellomyces capsulatus (strain H88)</name>
    <name type="common">Darling's disease fungus</name>
    <name type="synonym">Histoplasma capsulatum</name>
    <dbReference type="NCBI Taxonomy" id="544711"/>
    <lineage>
        <taxon>Eukaryota</taxon>
        <taxon>Fungi</taxon>
        <taxon>Dikarya</taxon>
        <taxon>Ascomycota</taxon>
        <taxon>Pezizomycotina</taxon>
        <taxon>Eurotiomycetes</taxon>
        <taxon>Eurotiomycetidae</taxon>
        <taxon>Onygenales</taxon>
        <taxon>Ajellomycetaceae</taxon>
        <taxon>Histoplasma</taxon>
    </lineage>
</organism>
<name>F0UTY4_AJEC8</name>
<evidence type="ECO:0000256" key="7">
    <source>
        <dbReference type="ARBA" id="ARBA00023015"/>
    </source>
</evidence>
<gene>
    <name evidence="15" type="ORF">HCEG_08576</name>
</gene>
<dbReference type="PANTHER" id="PTHR12603:SF0">
    <property type="entry name" value="CCR4-NOT TRANSCRIPTION COMPLEX SUBUNIT 4"/>
    <property type="match status" value="1"/>
</dbReference>
<dbReference type="SUPFAM" id="SSF54928">
    <property type="entry name" value="RNA-binding domain, RBD"/>
    <property type="match status" value="1"/>
</dbReference>
<feature type="compositionally biased region" description="Low complexity" evidence="13">
    <location>
        <begin position="1139"/>
        <end position="1151"/>
    </location>
</feature>
<keyword evidence="6" id="KW-0694">RNA-binding</keyword>
<dbReference type="Proteomes" id="UP000008142">
    <property type="component" value="Unassembled WGS sequence"/>
</dbReference>
<dbReference type="FunFam" id="3.30.40.10:FF:000006">
    <property type="entry name" value="CCR4-NOT transcription complex subunit 4"/>
    <property type="match status" value="1"/>
</dbReference>
<dbReference type="CDD" id="cd12438">
    <property type="entry name" value="RRM_CNOT4"/>
    <property type="match status" value="1"/>
</dbReference>
<evidence type="ECO:0000313" key="15">
    <source>
        <dbReference type="EMBL" id="EGC49361.1"/>
    </source>
</evidence>
<keyword evidence="3" id="KW-0479">Metal-binding</keyword>
<evidence type="ECO:0000313" key="16">
    <source>
        <dbReference type="Proteomes" id="UP000008142"/>
    </source>
</evidence>
<keyword evidence="10" id="KW-0539">Nucleus</keyword>
<feature type="region of interest" description="Disordered" evidence="13">
    <location>
        <begin position="478"/>
        <end position="497"/>
    </location>
</feature>
<feature type="coiled-coil region" evidence="12">
    <location>
        <begin position="1468"/>
        <end position="1495"/>
    </location>
</feature>
<feature type="compositionally biased region" description="Polar residues" evidence="13">
    <location>
        <begin position="334"/>
        <end position="349"/>
    </location>
</feature>
<dbReference type="GO" id="GO:0003723">
    <property type="term" value="F:RNA binding"/>
    <property type="evidence" value="ECO:0007669"/>
    <property type="project" value="UniProtKB-KW"/>
</dbReference>
<dbReference type="GO" id="GO:0008270">
    <property type="term" value="F:zinc ion binding"/>
    <property type="evidence" value="ECO:0007669"/>
    <property type="project" value="UniProtKB-KW"/>
</dbReference>
<proteinExistence type="predicted"/>
<feature type="compositionally biased region" description="Basic and acidic residues" evidence="13">
    <location>
        <begin position="453"/>
        <end position="463"/>
    </location>
</feature>
<keyword evidence="2" id="KW-0678">Repressor</keyword>
<dbReference type="InterPro" id="IPR039515">
    <property type="entry name" value="NOT4_mRING-HC-C4C4"/>
</dbReference>
<feature type="region of interest" description="Disordered" evidence="13">
    <location>
        <begin position="513"/>
        <end position="540"/>
    </location>
</feature>
<feature type="region of interest" description="Disordered" evidence="13">
    <location>
        <begin position="917"/>
        <end position="1222"/>
    </location>
</feature>
<keyword evidence="5" id="KW-0862">Zinc</keyword>
<sequence length="1526" mass="164354">MSSRAQNDTVIDDDDESCPLCIEEFDLSDKNFKPCPCGYQICQFCYNNIKTHSEEGRCPNCRRVYDESTIQYRVPDVDEFKADLALKHRKAAAAKKREAEKREIEASSRRNLAGVRVVQKNLVYVIGLNPTIRDESQLLQTLRGDQYFGQYGDIEKIVVSKAKPGGNPNQGIGVYVTFARKADAATCIAAVDGSPNGDRVLRAQYGTTKYCSSFLRNEQCNNRNCTFLHETGEDNDSFSRQDLSSINTMSSQRAHPNPPNGPGPSTYSPYTHHAQPVRTSSHPIQLPAGAQPMRRQNSRDETGNRTNTDSSALPSSASWANKDSHVQRARRPSVTASHSSPSPKGSNAVVNKIEELKRSVERQSQSGQQSSRQQTPTVAEASSSSPHVTRTDSPLPSGPHEIPVLDGLVTAVNNPDFRFIFSSAGLPPEELAYLENHPSMIDPYGGVKRRAMREKAEHERTNQETDNQLLLHPNANEEENLEGGSSQLGGEPEEMHTAGISGRNARETLSAIQPPSQQTTTANSAIGSPVSSGGHQFQGLNMAGRSLTPLQQQQLLLLKNAGGQHMGLMDQLQTTSVSNSFEHNSQQRAGVYQNQIPQIPVMQGHARQSSRFSFANEANAKNTSNQRLVNQQASTPQGANQNPLNVTGQHGLGNHYFVSGVQGPPPGLKTAGTPPISGGGMFAQGHGFTSTMNNNLGLGTKQDHNPDLMRELMRGRSGTSGGGGVQAHEAAKLDLADPSILQARMHQSATSATPGQGLYGSQGQGEPRALPGCYGHISARLKDGVNALLSCFVSDEDFPPLGPPTKPLDKRPLETFRIASGSRASHDSNDSPYRSRTPVLPPGLPLPHGHPAASFVQDLSPSTSAVSSPQPGHITLRSGFSTPVQKFKELHISAHPTSDVQASSAVPSAPARTRAAVEISSGSPKPKTVTAVGQHSDGLIVKKDKGRELSPEKVAAPITKEGKQPREPHSKPIPIKLNLSMPTPGHASPSRTTTPNHNVSSIHQLSNISSQPNTPLTGVSRTSDSPVPRQTRVLRVVDTSKSETPTSRPDTPNNVDSEYDFHTSASVSRASSPPPSRVGSAPVRSITKSQLKKERKLKAKQAEVKKEETHPTPVVAEEPVQAPIIGRKRKTKKAPAPAPAKEQQAASASKPEVTDNAPHVAKSKNKSQNQSESSTQAKGSDNAARESVPKEHAPRSQTTKKSKKSEPWRSNNTAGQLLADSEATGKPVKDLFLERTSPLPVLLAQLHQSADLDLTTHPLFNPPNLNQRSDLKCSADDYDILKNPIELAEEHRTKLLQGEPVHINADTDLLKCRCLITPAGCVLRHLSEEEEFRYLELEKSLAAAWQSLQEYPALTATEPDATNRGGGLDALFATPENFNIRWIDGAPENGLLSGSVKPSSMPSPPPVSASGFSTESSSSEAADAARGSASTGAMATTACSHRSSTAPKSTTSGSHLGVSLEDLMSMSDEELRAMIEEAQRELESSRKEVDMVDKKVMTLVKRNKKLVQQALSAAMEFVGSTSDMGL</sequence>
<feature type="compositionally biased region" description="Basic and acidic residues" evidence="13">
    <location>
        <begin position="352"/>
        <end position="361"/>
    </location>
</feature>
<evidence type="ECO:0000256" key="10">
    <source>
        <dbReference type="ARBA" id="ARBA00023242"/>
    </source>
</evidence>
<dbReference type="InterPro" id="IPR034261">
    <property type="entry name" value="CNOT4_RRM"/>
</dbReference>
<feature type="region of interest" description="Disordered" evidence="13">
    <location>
        <begin position="247"/>
        <end position="401"/>
    </location>
</feature>
<feature type="compositionally biased region" description="Polar residues" evidence="13">
    <location>
        <begin position="375"/>
        <end position="394"/>
    </location>
</feature>
<dbReference type="PANTHER" id="PTHR12603">
    <property type="entry name" value="CCR4-NOT TRANSCRIPTION COMPLEX RELATED"/>
    <property type="match status" value="1"/>
</dbReference>
<dbReference type="InterPro" id="IPR001841">
    <property type="entry name" value="Znf_RING"/>
</dbReference>
<dbReference type="InterPro" id="IPR012677">
    <property type="entry name" value="Nucleotide-bd_a/b_plait_sf"/>
</dbReference>
<dbReference type="SUPFAM" id="SSF57850">
    <property type="entry name" value="RING/U-box"/>
    <property type="match status" value="1"/>
</dbReference>
<dbReference type="CDD" id="cd16618">
    <property type="entry name" value="mRING-HC-C4C4_CNOT4"/>
    <property type="match status" value="1"/>
</dbReference>
<evidence type="ECO:0000256" key="3">
    <source>
        <dbReference type="ARBA" id="ARBA00022723"/>
    </source>
</evidence>
<evidence type="ECO:0000256" key="9">
    <source>
        <dbReference type="ARBA" id="ARBA00023163"/>
    </source>
</evidence>
<dbReference type="STRING" id="544711.F0UTY4"/>
<dbReference type="Pfam" id="PF14570">
    <property type="entry name" value="zf-RING_4"/>
    <property type="match status" value="1"/>
</dbReference>
<evidence type="ECO:0000256" key="13">
    <source>
        <dbReference type="SAM" id="MobiDB-lite"/>
    </source>
</evidence>
<feature type="compositionally biased region" description="Low complexity" evidence="13">
    <location>
        <begin position="1064"/>
        <end position="1085"/>
    </location>
</feature>
<evidence type="ECO:0000256" key="4">
    <source>
        <dbReference type="ARBA" id="ARBA00022771"/>
    </source>
</evidence>
<keyword evidence="7" id="KW-0805">Transcription regulation</keyword>
<dbReference type="FunFam" id="3.30.70.330:FF:000257">
    <property type="entry name" value="CCR4-NOT core complex subunit Not4"/>
    <property type="match status" value="1"/>
</dbReference>
<dbReference type="GO" id="GO:0051254">
    <property type="term" value="P:positive regulation of RNA metabolic process"/>
    <property type="evidence" value="ECO:0007669"/>
    <property type="project" value="UniProtKB-ARBA"/>
</dbReference>
<dbReference type="HOGENOM" id="CLU_001793_0_0_1"/>